<name>A0A8J6UDM6_9GAMM</name>
<proteinExistence type="predicted"/>
<dbReference type="RefSeq" id="WP_191143260.1">
    <property type="nucleotide sequence ID" value="NZ_JACXAF010000001.1"/>
</dbReference>
<evidence type="ECO:0000313" key="3">
    <source>
        <dbReference type="Proteomes" id="UP000638014"/>
    </source>
</evidence>
<evidence type="ECO:0000256" key="1">
    <source>
        <dbReference type="SAM" id="Phobius"/>
    </source>
</evidence>
<dbReference type="AlphaFoldDB" id="A0A8J6UDM6"/>
<keyword evidence="3" id="KW-1185">Reference proteome</keyword>
<keyword evidence="1" id="KW-0812">Transmembrane</keyword>
<gene>
    <name evidence="2" type="ORF">IC617_01805</name>
</gene>
<evidence type="ECO:0000313" key="2">
    <source>
        <dbReference type="EMBL" id="MBD1388154.1"/>
    </source>
</evidence>
<reference evidence="2" key="1">
    <citation type="submission" date="2020-09" db="EMBL/GenBank/DDBJ databases">
        <title>A novel bacterium of genus Neiella, isolated from South China Sea.</title>
        <authorList>
            <person name="Huang H."/>
            <person name="Mo K."/>
            <person name="Hu Y."/>
        </authorList>
    </citation>
    <scope>NUCLEOTIDE SEQUENCE</scope>
    <source>
        <strain evidence="2">HB171785</strain>
    </source>
</reference>
<organism evidence="2 3">
    <name type="scientific">Neiella litorisoli</name>
    <dbReference type="NCBI Taxonomy" id="2771431"/>
    <lineage>
        <taxon>Bacteria</taxon>
        <taxon>Pseudomonadati</taxon>
        <taxon>Pseudomonadota</taxon>
        <taxon>Gammaproteobacteria</taxon>
        <taxon>Alteromonadales</taxon>
        <taxon>Echinimonadaceae</taxon>
        <taxon>Neiella</taxon>
    </lineage>
</organism>
<dbReference type="Proteomes" id="UP000638014">
    <property type="component" value="Unassembled WGS sequence"/>
</dbReference>
<protein>
    <submittedName>
        <fullName evidence="2">Uncharacterized protein</fullName>
    </submittedName>
</protein>
<comment type="caution">
    <text evidence="2">The sequence shown here is derived from an EMBL/GenBank/DDBJ whole genome shotgun (WGS) entry which is preliminary data.</text>
</comment>
<feature type="transmembrane region" description="Helical" evidence="1">
    <location>
        <begin position="60"/>
        <end position="82"/>
    </location>
</feature>
<sequence length="97" mass="11032">MKILLISLVLVSVISFLLGLTQIKKLKFLVVAPFMFVYLLGKYFTVIYDPDPAHGAPMIGVLFVTLATPIAFAFWIFFALGYKHKDRMNNRMDSESK</sequence>
<keyword evidence="1" id="KW-0472">Membrane</keyword>
<dbReference type="EMBL" id="JACXAF010000001">
    <property type="protein sequence ID" value="MBD1388154.1"/>
    <property type="molecule type" value="Genomic_DNA"/>
</dbReference>
<accession>A0A8J6UDM6</accession>
<feature type="transmembrane region" description="Helical" evidence="1">
    <location>
        <begin position="29"/>
        <end position="48"/>
    </location>
</feature>
<keyword evidence="1" id="KW-1133">Transmembrane helix</keyword>